<feature type="non-terminal residue" evidence="3">
    <location>
        <position position="247"/>
    </location>
</feature>
<dbReference type="AlphaFoldDB" id="A0A833XEI0"/>
<dbReference type="PANTHER" id="PTHR10015:SF377">
    <property type="entry name" value="HEAT STRESS TRANSCRIPTION FACTOR A-5"/>
    <property type="match status" value="1"/>
</dbReference>
<evidence type="ECO:0000256" key="2">
    <source>
        <dbReference type="SAM" id="MobiDB-lite"/>
    </source>
</evidence>
<keyword evidence="1" id="KW-0175">Coiled coil</keyword>
<feature type="coiled-coil region" evidence="1">
    <location>
        <begin position="87"/>
        <end position="149"/>
    </location>
</feature>
<evidence type="ECO:0000313" key="4">
    <source>
        <dbReference type="Proteomes" id="UP000619265"/>
    </source>
</evidence>
<accession>A0A833XEI0</accession>
<organism evidence="3 4">
    <name type="scientific">Juglans regia</name>
    <name type="common">English walnut</name>
    <dbReference type="NCBI Taxonomy" id="51240"/>
    <lineage>
        <taxon>Eukaryota</taxon>
        <taxon>Viridiplantae</taxon>
        <taxon>Streptophyta</taxon>
        <taxon>Embryophyta</taxon>
        <taxon>Tracheophyta</taxon>
        <taxon>Spermatophyta</taxon>
        <taxon>Magnoliopsida</taxon>
        <taxon>eudicotyledons</taxon>
        <taxon>Gunneridae</taxon>
        <taxon>Pentapetalae</taxon>
        <taxon>rosids</taxon>
        <taxon>fabids</taxon>
        <taxon>Fagales</taxon>
        <taxon>Juglandaceae</taxon>
        <taxon>Juglans</taxon>
    </lineage>
</organism>
<dbReference type="Proteomes" id="UP000619265">
    <property type="component" value="Unassembled WGS sequence"/>
</dbReference>
<dbReference type="Gramene" id="Jr07_14650_p1">
    <property type="protein sequence ID" value="cds.Jr07_14650_p1"/>
    <property type="gene ID" value="Jr07_14650"/>
</dbReference>
<reference evidence="3" key="1">
    <citation type="submission" date="2015-10" db="EMBL/GenBank/DDBJ databases">
        <authorList>
            <person name="Martinez-Garcia P.J."/>
            <person name="Crepeau M.W."/>
            <person name="Puiu D."/>
            <person name="Gonzalez-Ibeas D."/>
            <person name="Whalen J."/>
            <person name="Stevens K."/>
            <person name="Paul R."/>
            <person name="Butterfield T."/>
            <person name="Britton M."/>
            <person name="Reagan R."/>
            <person name="Chakraborty S."/>
            <person name="Walawage S.L."/>
            <person name="Vasquez-Gross H.A."/>
            <person name="Cardeno C."/>
            <person name="Famula R."/>
            <person name="Pratt K."/>
            <person name="Kuruganti S."/>
            <person name="Aradhya M.K."/>
            <person name="Leslie C.A."/>
            <person name="Dandekar A.M."/>
            <person name="Salzberg S.L."/>
            <person name="Wegrzyn J.L."/>
            <person name="Langley C.H."/>
            <person name="Neale D.B."/>
        </authorList>
    </citation>
    <scope>NUCLEOTIDE SEQUENCE</scope>
    <source>
        <tissue evidence="3">Leaves</tissue>
    </source>
</reference>
<comment type="caution">
    <text evidence="3">The sequence shown here is derived from an EMBL/GenBank/DDBJ whole genome shotgun (WGS) entry which is preliminary data.</text>
</comment>
<dbReference type="EMBL" id="LIHL02000007">
    <property type="protein sequence ID" value="KAF5465071.1"/>
    <property type="molecule type" value="Genomic_DNA"/>
</dbReference>
<protein>
    <recommendedName>
        <fullName evidence="5">Heat stress transcription factor A-5-like</fullName>
    </recommendedName>
</protein>
<name>A0A833XEI0_JUGRE</name>
<feature type="region of interest" description="Disordered" evidence="2">
    <location>
        <begin position="1"/>
        <end position="23"/>
    </location>
</feature>
<feature type="non-terminal residue" evidence="3">
    <location>
        <position position="1"/>
    </location>
</feature>
<dbReference type="PANTHER" id="PTHR10015">
    <property type="entry name" value="HEAT SHOCK TRANSCRIPTION FACTOR"/>
    <property type="match status" value="1"/>
</dbReference>
<evidence type="ECO:0008006" key="5">
    <source>
        <dbReference type="Google" id="ProtNLM"/>
    </source>
</evidence>
<evidence type="ECO:0000313" key="3">
    <source>
        <dbReference type="EMBL" id="KAF5465071.1"/>
    </source>
</evidence>
<reference evidence="3" key="2">
    <citation type="submission" date="2020-03" db="EMBL/GenBank/DDBJ databases">
        <title>Walnut 2.0.</title>
        <authorList>
            <person name="Marrano A."/>
            <person name="Britton M."/>
            <person name="Zimin A.V."/>
            <person name="Zaini P.A."/>
            <person name="Workman R."/>
            <person name="Puiu D."/>
            <person name="Bianco L."/>
            <person name="Allen B.J."/>
            <person name="Troggio M."/>
            <person name="Leslie C.A."/>
            <person name="Timp W."/>
            <person name="Dendekar A."/>
            <person name="Salzberg S.L."/>
            <person name="Neale D.B."/>
        </authorList>
    </citation>
    <scope>NUCLEOTIDE SEQUENCE</scope>
    <source>
        <tissue evidence="3">Leaves</tissue>
    </source>
</reference>
<proteinExistence type="predicted"/>
<gene>
    <name evidence="3" type="ORF">F2P56_015102</name>
</gene>
<evidence type="ECO:0000256" key="1">
    <source>
        <dbReference type="SAM" id="Coils"/>
    </source>
</evidence>
<sequence length="247" mass="28395">RLAWNEFNRQKGELDSDCPGTSSSFSGIDCYSEAPKFQGFRKIDPERWEFANEDFVKDKKHRLKDIHRRKPIHSHSNSQGSVVHPERAALNDEIERLMRERATLEANVLRSKQHRSAAKFHYEDLKQHVDKMEQRQETLLASLDKALQNPSFVEILVQKIESMGFSAYNKKRRLPHVDHSQPVVVNGFVDNHSSSRSGFGNDSHQFSNKVRLELSPAVSDINLVSHSAQSSYEDKACLQRKVSEEEP</sequence>